<dbReference type="InterPro" id="IPR036396">
    <property type="entry name" value="Cyt_P450_sf"/>
</dbReference>
<reference evidence="6 7" key="1">
    <citation type="journal article" date="2013" name="PLoS Genet.">
        <title>Comparative genome structure, secondary metabolite, and effector coding capacity across Cochliobolus pathogens.</title>
        <authorList>
            <person name="Condon B.J."/>
            <person name="Leng Y."/>
            <person name="Wu D."/>
            <person name="Bushley K.E."/>
            <person name="Ohm R.A."/>
            <person name="Otillar R."/>
            <person name="Martin J."/>
            <person name="Schackwitz W."/>
            <person name="Grimwood J."/>
            <person name="MohdZainudin N."/>
            <person name="Xue C."/>
            <person name="Wang R."/>
            <person name="Manning V.A."/>
            <person name="Dhillon B."/>
            <person name="Tu Z.J."/>
            <person name="Steffenson B.J."/>
            <person name="Salamov A."/>
            <person name="Sun H."/>
            <person name="Lowry S."/>
            <person name="LaButti K."/>
            <person name="Han J."/>
            <person name="Copeland A."/>
            <person name="Lindquist E."/>
            <person name="Barry K."/>
            <person name="Schmutz J."/>
            <person name="Baker S.E."/>
            <person name="Ciuffetti L.M."/>
            <person name="Grigoriev I.V."/>
            <person name="Zhong S."/>
            <person name="Turgeon B.G."/>
        </authorList>
    </citation>
    <scope>NUCLEOTIDE SEQUENCE [LARGE SCALE GENOMIC DNA]</scope>
    <source>
        <strain evidence="6 7">ATCC 44560</strain>
    </source>
</reference>
<dbReference type="EMBL" id="KI964213">
    <property type="protein sequence ID" value="EUC39985.1"/>
    <property type="molecule type" value="Genomic_DNA"/>
</dbReference>
<dbReference type="PANTHER" id="PTHR46300">
    <property type="entry name" value="P450, PUTATIVE (EUROFUNG)-RELATED-RELATED"/>
    <property type="match status" value="1"/>
</dbReference>
<dbReference type="PANTHER" id="PTHR46300:SF2">
    <property type="entry name" value="CYTOCHROME P450 MONOOXYGENASE ALNH-RELATED"/>
    <property type="match status" value="1"/>
</dbReference>
<keyword evidence="2" id="KW-0479">Metal-binding</keyword>
<dbReference type="SUPFAM" id="SSF48264">
    <property type="entry name" value="Cytochrome P450"/>
    <property type="match status" value="1"/>
</dbReference>
<proteinExistence type="inferred from homology"/>
<dbReference type="KEGG" id="bor:COCMIDRAFT_30993"/>
<evidence type="ECO:0000313" key="7">
    <source>
        <dbReference type="Proteomes" id="UP000054032"/>
    </source>
</evidence>
<dbReference type="GeneID" id="19121782"/>
<comment type="similarity">
    <text evidence="1">Belongs to the cytochrome P450 family.</text>
</comment>
<evidence type="ECO:0000256" key="1">
    <source>
        <dbReference type="ARBA" id="ARBA00010617"/>
    </source>
</evidence>
<dbReference type="GO" id="GO:0020037">
    <property type="term" value="F:heme binding"/>
    <property type="evidence" value="ECO:0007669"/>
    <property type="project" value="InterPro"/>
</dbReference>
<dbReference type="InterPro" id="IPR050364">
    <property type="entry name" value="Cytochrome_P450_fung"/>
</dbReference>
<keyword evidence="5" id="KW-0503">Monooxygenase</keyword>
<dbReference type="Gene3D" id="1.10.630.10">
    <property type="entry name" value="Cytochrome P450"/>
    <property type="match status" value="1"/>
</dbReference>
<dbReference type="Pfam" id="PF00067">
    <property type="entry name" value="p450"/>
    <property type="match status" value="1"/>
</dbReference>
<evidence type="ECO:0000256" key="4">
    <source>
        <dbReference type="ARBA" id="ARBA00023004"/>
    </source>
</evidence>
<protein>
    <submittedName>
        <fullName evidence="6">Uncharacterized protein</fullName>
    </submittedName>
</protein>
<dbReference type="GO" id="GO:0005506">
    <property type="term" value="F:iron ion binding"/>
    <property type="evidence" value="ECO:0007669"/>
    <property type="project" value="InterPro"/>
</dbReference>
<name>W6YQR8_COCMI</name>
<keyword evidence="4" id="KW-0408">Iron</keyword>
<evidence type="ECO:0000256" key="3">
    <source>
        <dbReference type="ARBA" id="ARBA00023002"/>
    </source>
</evidence>
<evidence type="ECO:0000256" key="2">
    <source>
        <dbReference type="ARBA" id="ARBA00022723"/>
    </source>
</evidence>
<dbReference type="GO" id="GO:0016705">
    <property type="term" value="F:oxidoreductase activity, acting on paired donors, with incorporation or reduction of molecular oxygen"/>
    <property type="evidence" value="ECO:0007669"/>
    <property type="project" value="InterPro"/>
</dbReference>
<evidence type="ECO:0000313" key="6">
    <source>
        <dbReference type="EMBL" id="EUC39985.1"/>
    </source>
</evidence>
<gene>
    <name evidence="6" type="ORF">COCMIDRAFT_30993</name>
</gene>
<dbReference type="RefSeq" id="XP_007693497.1">
    <property type="nucleotide sequence ID" value="XM_007695307.1"/>
</dbReference>
<dbReference type="AlphaFoldDB" id="W6YQR8"/>
<dbReference type="GO" id="GO:0004497">
    <property type="term" value="F:monooxygenase activity"/>
    <property type="evidence" value="ECO:0007669"/>
    <property type="project" value="UniProtKB-KW"/>
</dbReference>
<dbReference type="Proteomes" id="UP000054032">
    <property type="component" value="Unassembled WGS sequence"/>
</dbReference>
<dbReference type="OrthoDB" id="1055148at2759"/>
<evidence type="ECO:0000256" key="5">
    <source>
        <dbReference type="ARBA" id="ARBA00023033"/>
    </source>
</evidence>
<dbReference type="HOGENOM" id="CLU_1937771_0_0_1"/>
<sequence>MTSLEGFEVIARGVKVTRLMTEFYMLSLHVTSRIKVAKCEVTNIGKLRNPKILLGTCWAIHNDPKQHPDHRRFDPTRYIHDQSTAVESANHPDLTKRDQFGFGTGCRVCEGNAFCKTVLVPGHIASPMGL</sequence>
<keyword evidence="7" id="KW-1185">Reference proteome</keyword>
<accession>W6YQR8</accession>
<keyword evidence="3" id="KW-0560">Oxidoreductase</keyword>
<dbReference type="InterPro" id="IPR001128">
    <property type="entry name" value="Cyt_P450"/>
</dbReference>
<organism evidence="6 7">
    <name type="scientific">Bipolaris oryzae ATCC 44560</name>
    <dbReference type="NCBI Taxonomy" id="930090"/>
    <lineage>
        <taxon>Eukaryota</taxon>
        <taxon>Fungi</taxon>
        <taxon>Dikarya</taxon>
        <taxon>Ascomycota</taxon>
        <taxon>Pezizomycotina</taxon>
        <taxon>Dothideomycetes</taxon>
        <taxon>Pleosporomycetidae</taxon>
        <taxon>Pleosporales</taxon>
        <taxon>Pleosporineae</taxon>
        <taxon>Pleosporaceae</taxon>
        <taxon>Bipolaris</taxon>
    </lineage>
</organism>